<organism evidence="1">
    <name type="scientific">Siphoviridae sp. ctxvK3</name>
    <dbReference type="NCBI Taxonomy" id="2827975"/>
    <lineage>
        <taxon>Viruses</taxon>
        <taxon>Duplodnaviria</taxon>
        <taxon>Heunggongvirae</taxon>
        <taxon>Uroviricota</taxon>
        <taxon>Caudoviricetes</taxon>
    </lineage>
</organism>
<evidence type="ECO:0000313" key="1">
    <source>
        <dbReference type="EMBL" id="DAF50011.1"/>
    </source>
</evidence>
<dbReference type="EMBL" id="BK032591">
    <property type="protein sequence ID" value="DAF50011.1"/>
    <property type="molecule type" value="Genomic_DNA"/>
</dbReference>
<protein>
    <submittedName>
        <fullName evidence="1">Uncharacterized protein</fullName>
    </submittedName>
</protein>
<proteinExistence type="predicted"/>
<name>A0A8S5SGP7_9CAUD</name>
<sequence length="47" mass="5715">MIQLNNLHFYKKKQVVMLLYALLSSHLYQAICKYSRQPYLLQQRLKS</sequence>
<reference evidence="1" key="1">
    <citation type="journal article" date="2021" name="Proc. Natl. Acad. Sci. U.S.A.">
        <title>A Catalog of Tens of Thousands of Viruses from Human Metagenomes Reveals Hidden Associations with Chronic Diseases.</title>
        <authorList>
            <person name="Tisza M.J."/>
            <person name="Buck C.B."/>
        </authorList>
    </citation>
    <scope>NUCLEOTIDE SEQUENCE</scope>
    <source>
        <strain evidence="1">CtxvK3</strain>
    </source>
</reference>
<accession>A0A8S5SGP7</accession>